<feature type="compositionally biased region" description="Basic residues" evidence="9">
    <location>
        <begin position="454"/>
        <end position="479"/>
    </location>
</feature>
<dbReference type="SUPFAM" id="SSF47413">
    <property type="entry name" value="lambda repressor-like DNA-binding domains"/>
    <property type="match status" value="1"/>
</dbReference>
<dbReference type="InterPro" id="IPR023296">
    <property type="entry name" value="Glyco_hydro_beta-prop_sf"/>
</dbReference>
<accession>A0A6V7BSM4</accession>
<dbReference type="InterPro" id="IPR010982">
    <property type="entry name" value="Lambda_DNA-bd_dom_sf"/>
</dbReference>
<dbReference type="InterPro" id="IPR041542">
    <property type="entry name" value="GH43_C2"/>
</dbReference>
<evidence type="ECO:0000256" key="5">
    <source>
        <dbReference type="ARBA" id="ARBA00023163"/>
    </source>
</evidence>
<dbReference type="PROSITE" id="PS00356">
    <property type="entry name" value="HTH_LACI_1"/>
    <property type="match status" value="1"/>
</dbReference>
<dbReference type="PANTHER" id="PTHR42812">
    <property type="entry name" value="BETA-XYLOSIDASE"/>
    <property type="match status" value="1"/>
</dbReference>
<dbReference type="Pfam" id="PF04616">
    <property type="entry name" value="Glyco_hydro_43"/>
    <property type="match status" value="1"/>
</dbReference>
<feature type="domain" description="HTH lacI-type" evidence="11">
    <location>
        <begin position="594"/>
        <end position="648"/>
    </location>
</feature>
<dbReference type="PANTHER" id="PTHR42812:SF2">
    <property type="entry name" value="XYLOSIDASE_ARABINOSIDASE"/>
    <property type="match status" value="1"/>
</dbReference>
<dbReference type="EMBL" id="LR828257">
    <property type="protein sequence ID" value="CAD0304447.1"/>
    <property type="molecule type" value="Genomic_DNA"/>
</dbReference>
<dbReference type="InterPro" id="IPR046335">
    <property type="entry name" value="LacI/GalR-like_sensor"/>
</dbReference>
<dbReference type="SUPFAM" id="SSF49899">
    <property type="entry name" value="Concanavalin A-like lectins/glucanases"/>
    <property type="match status" value="1"/>
</dbReference>
<proteinExistence type="inferred from homology"/>
<dbReference type="CDD" id="cd01545">
    <property type="entry name" value="PBP1_SalR"/>
    <property type="match status" value="1"/>
</dbReference>
<organism evidence="12 13">
    <name type="scientific">Xanthomonas hortorum pv. vitians</name>
    <dbReference type="NCBI Taxonomy" id="83224"/>
    <lineage>
        <taxon>Bacteria</taxon>
        <taxon>Pseudomonadati</taxon>
        <taxon>Pseudomonadota</taxon>
        <taxon>Gammaproteobacteria</taxon>
        <taxon>Lysobacterales</taxon>
        <taxon>Lysobacteraceae</taxon>
        <taxon>Xanthomonas</taxon>
    </lineage>
</organism>
<dbReference type="Gene3D" id="2.60.120.200">
    <property type="match status" value="1"/>
</dbReference>
<dbReference type="Pfam" id="PF13377">
    <property type="entry name" value="Peripla_BP_3"/>
    <property type="match status" value="1"/>
</dbReference>
<dbReference type="Gene3D" id="3.40.50.2300">
    <property type="match status" value="2"/>
</dbReference>
<dbReference type="Gene3D" id="2.115.10.20">
    <property type="entry name" value="Glycosyl hydrolase domain, family 43"/>
    <property type="match status" value="1"/>
</dbReference>
<evidence type="ECO:0000259" key="11">
    <source>
        <dbReference type="PROSITE" id="PS50932"/>
    </source>
</evidence>
<feature type="signal peptide" evidence="10">
    <location>
        <begin position="1"/>
        <end position="27"/>
    </location>
</feature>
<protein>
    <submittedName>
        <fullName evidence="12">HTH-type transcriptional repressor PurR</fullName>
    </submittedName>
</protein>
<dbReference type="GO" id="GO:0004553">
    <property type="term" value="F:hydrolase activity, hydrolyzing O-glycosyl compounds"/>
    <property type="evidence" value="ECO:0007669"/>
    <property type="project" value="InterPro"/>
</dbReference>
<dbReference type="InterPro" id="IPR051795">
    <property type="entry name" value="Glycosyl_Hydrlase_43"/>
</dbReference>
<feature type="active site" description="Proton donor" evidence="7">
    <location>
        <position position="214"/>
    </location>
</feature>
<keyword evidence="10" id="KW-0732">Signal</keyword>
<evidence type="ECO:0000256" key="2">
    <source>
        <dbReference type="ARBA" id="ARBA00022801"/>
    </source>
</evidence>
<dbReference type="CDD" id="cd09002">
    <property type="entry name" value="GH43_XYL-like"/>
    <property type="match status" value="1"/>
</dbReference>
<keyword evidence="5" id="KW-0804">Transcription</keyword>
<evidence type="ECO:0000313" key="13">
    <source>
        <dbReference type="Proteomes" id="UP000515406"/>
    </source>
</evidence>
<evidence type="ECO:0000256" key="4">
    <source>
        <dbReference type="ARBA" id="ARBA00023125"/>
    </source>
</evidence>
<dbReference type="SMART" id="SM00354">
    <property type="entry name" value="HTH_LACI"/>
    <property type="match status" value="1"/>
</dbReference>
<evidence type="ECO:0000256" key="3">
    <source>
        <dbReference type="ARBA" id="ARBA00023015"/>
    </source>
</evidence>
<reference evidence="12 13" key="1">
    <citation type="submission" date="2020-07" db="EMBL/GenBank/DDBJ databases">
        <authorList>
            <person name="Pothier F. J."/>
        </authorList>
    </citation>
    <scope>NUCLEOTIDE SEQUENCE [LARGE SCALE GENOMIC DNA]</scope>
    <source>
        <strain evidence="12 13">CFBP 498</strain>
    </source>
</reference>
<evidence type="ECO:0000256" key="1">
    <source>
        <dbReference type="ARBA" id="ARBA00009865"/>
    </source>
</evidence>
<dbReference type="Pfam" id="PF17851">
    <property type="entry name" value="GH43_C2"/>
    <property type="match status" value="1"/>
</dbReference>
<dbReference type="SUPFAM" id="SSF75005">
    <property type="entry name" value="Arabinanase/levansucrase/invertase"/>
    <property type="match status" value="1"/>
</dbReference>
<feature type="active site" description="Proton acceptor" evidence="7">
    <location>
        <position position="58"/>
    </location>
</feature>
<evidence type="ECO:0000256" key="7">
    <source>
        <dbReference type="PIRSR" id="PIRSR606710-1"/>
    </source>
</evidence>
<comment type="similarity">
    <text evidence="1">Belongs to the glycosyl hydrolase 43 family.</text>
</comment>
<sequence>MRVRITSPRLRWLLAGGLLLCAGLSAAADWKRGIEQQRIADQGNGTFLNPVLAGDHPDPSVLKDGDDYYLTLSSFDAYPGLPIWHSRDLVNWQPLGHAITQNVGAIWAPDLIKHGKRYYIYFPARRGDQGERSNFVVWADDIKGPWSAPIDIGLGKYIDPGHAVGEDGKRYLFLSGGDYVQLSDDGFKVVGTPKHVYDGWKYPESWDVEGYAQEGPKITRHNGWYYMTTAVGGTAGPPTGHMVITARSRSIHGPWQNAPNNPITRTKSADEPWWSRGHATLVEGTDKRWWMLYHGYEHGYWTLGRQALLDPIEWTPDGWFVAKGGDLGTPLKKPSGQALPHGLRLSDDFRANTLGPQWSFFNPAADEAKRLQVGDGVLRLQGKGSAPRDASPLTLIAPDQAYQFEVQMTVAPGGQGGALLFYSDKLYAGVGSNGENFVMPLRRRTPGQAGAQRQGRRAMAARHQQPPHRHHPQQHRRHHLDQVPGADGSVRLPPQRGRQVPGTETGAICVRPRPGGVPQLPLPRPGLTVLHCRACRRASRNGAPVMADSGHRQACEGLPARWPVESNQLQWLTAMPARKMPEEGMPGLPKGKVATINDIARMSGVSKKTVSRIINNSPLVRQDTREKVEALMREVGYSPDPLARGLAFRRSFLIGMVYDNPTAQYIVDMQYGALDALRGSSFELVVHPCDSRSPGYIEGVRRFAQAQKLHGVILVPRASEDQALADMLAEIGCRYTRIASVALDATSQTVITHDRDGAAEAADYLLSLGHRDIALVTGPSAYRSSVERTSGFADALTRRGIELPPERIVEAGYTFESGVAAAEKLLLGKKRPTAIFTGNDEMAAGIYKVALRAGINIPRQLSVIGYDDSSLASRLWPPLTSVRRHTRDTGRTAAAMLIQPDKAPQLPTASVRPHLIVRDSCQPPED</sequence>
<evidence type="ECO:0000256" key="9">
    <source>
        <dbReference type="SAM" id="MobiDB-lite"/>
    </source>
</evidence>
<keyword evidence="2" id="KW-0378">Hydrolase</keyword>
<keyword evidence="13" id="KW-1185">Reference proteome</keyword>
<dbReference type="AlphaFoldDB" id="A0A6V7BSM4"/>
<name>A0A6V7BSM4_9XANT</name>
<evidence type="ECO:0000256" key="10">
    <source>
        <dbReference type="SAM" id="SignalP"/>
    </source>
</evidence>
<dbReference type="Gene3D" id="1.10.260.40">
    <property type="entry name" value="lambda repressor-like DNA-binding domains"/>
    <property type="match status" value="1"/>
</dbReference>
<dbReference type="SUPFAM" id="SSF53822">
    <property type="entry name" value="Periplasmic binding protein-like I"/>
    <property type="match status" value="1"/>
</dbReference>
<feature type="site" description="Important for catalytic activity, responsible for pKa modulation of the active site Glu and correct orientation of both the proton donor and substrate" evidence="8">
    <location>
        <position position="159"/>
    </location>
</feature>
<feature type="chain" id="PRO_5044655490" evidence="10">
    <location>
        <begin position="28"/>
        <end position="926"/>
    </location>
</feature>
<keyword evidence="3" id="KW-0805">Transcription regulation</keyword>
<dbReference type="Proteomes" id="UP000515406">
    <property type="component" value="Chromosome"/>
</dbReference>
<evidence type="ECO:0000256" key="8">
    <source>
        <dbReference type="PIRSR" id="PIRSR606710-2"/>
    </source>
</evidence>
<dbReference type="InterPro" id="IPR013320">
    <property type="entry name" value="ConA-like_dom_sf"/>
</dbReference>
<dbReference type="Pfam" id="PF00356">
    <property type="entry name" value="LacI"/>
    <property type="match status" value="1"/>
</dbReference>
<dbReference type="PROSITE" id="PS50932">
    <property type="entry name" value="HTH_LACI_2"/>
    <property type="match status" value="1"/>
</dbReference>
<evidence type="ECO:0000313" key="12">
    <source>
        <dbReference type="EMBL" id="CAD0304447.1"/>
    </source>
</evidence>
<dbReference type="GO" id="GO:0006355">
    <property type="term" value="P:regulation of DNA-templated transcription"/>
    <property type="evidence" value="ECO:0007669"/>
    <property type="project" value="InterPro"/>
</dbReference>
<dbReference type="InterPro" id="IPR000843">
    <property type="entry name" value="HTH_LacI"/>
</dbReference>
<dbReference type="GO" id="GO:0005975">
    <property type="term" value="P:carbohydrate metabolic process"/>
    <property type="evidence" value="ECO:0007669"/>
    <property type="project" value="InterPro"/>
</dbReference>
<dbReference type="InterPro" id="IPR006710">
    <property type="entry name" value="Glyco_hydro_43"/>
</dbReference>
<dbReference type="EMBL" id="LR828257">
    <property type="protein sequence ID" value="CAD0304441.1"/>
    <property type="molecule type" value="Genomic_DNA"/>
</dbReference>
<evidence type="ECO:0000256" key="6">
    <source>
        <dbReference type="ARBA" id="ARBA00023295"/>
    </source>
</evidence>
<dbReference type="GO" id="GO:0003677">
    <property type="term" value="F:DNA binding"/>
    <property type="evidence" value="ECO:0007669"/>
    <property type="project" value="UniProtKB-KW"/>
</dbReference>
<feature type="region of interest" description="Disordered" evidence="9">
    <location>
        <begin position="445"/>
        <end position="512"/>
    </location>
</feature>
<dbReference type="InterPro" id="IPR028082">
    <property type="entry name" value="Peripla_BP_I"/>
</dbReference>
<keyword evidence="6" id="KW-0326">Glycosidase</keyword>
<keyword evidence="4" id="KW-0238">DNA-binding</keyword>
<dbReference type="CDD" id="cd01392">
    <property type="entry name" value="HTH_LacI"/>
    <property type="match status" value="1"/>
</dbReference>
<gene>
    <name evidence="12" type="primary">purR_1</name>
    <name evidence="12" type="ORF">CFBP498_05470</name>
</gene>